<keyword evidence="3 7" id="KW-0812">Transmembrane</keyword>
<feature type="transmembrane region" description="Helical" evidence="7">
    <location>
        <begin position="261"/>
        <end position="290"/>
    </location>
</feature>
<evidence type="ECO:0000256" key="2">
    <source>
        <dbReference type="ARBA" id="ARBA00022475"/>
    </source>
</evidence>
<feature type="domain" description="ABC3 transporter permease C-terminal" evidence="8">
    <location>
        <begin position="271"/>
        <end position="390"/>
    </location>
</feature>
<dbReference type="RefSeq" id="WP_148137037.1">
    <property type="nucleotide sequence ID" value="NZ_CP017634.1"/>
</dbReference>
<dbReference type="Pfam" id="PF02687">
    <property type="entry name" value="FtsX"/>
    <property type="match status" value="1"/>
</dbReference>
<proteinExistence type="inferred from homology"/>
<dbReference type="Pfam" id="PF12704">
    <property type="entry name" value="MacB_PCD"/>
    <property type="match status" value="1"/>
</dbReference>
<organism evidence="10 11">
    <name type="scientific">Formimonas warabiya</name>
    <dbReference type="NCBI Taxonomy" id="1761012"/>
    <lineage>
        <taxon>Bacteria</taxon>
        <taxon>Bacillati</taxon>
        <taxon>Bacillota</taxon>
        <taxon>Clostridia</taxon>
        <taxon>Eubacteriales</taxon>
        <taxon>Peptococcaceae</taxon>
        <taxon>Candidatus Formimonas</taxon>
    </lineage>
</organism>
<name>A0A3G1KZK3_FORW1</name>
<feature type="domain" description="MacB-like periplasmic core" evidence="9">
    <location>
        <begin position="21"/>
        <end position="234"/>
    </location>
</feature>
<comment type="similarity">
    <text evidence="6">Belongs to the ABC-4 integral membrane protein family.</text>
</comment>
<dbReference type="GO" id="GO:0022857">
    <property type="term" value="F:transmembrane transporter activity"/>
    <property type="evidence" value="ECO:0007669"/>
    <property type="project" value="TreeGrafter"/>
</dbReference>
<sequence length="397" mass="42471">MNFAETFQLAIKNILSSKVRSLLTMLGIIIGVAAVIVIVGMGNGMENYMTSQFQSMGTNLLTVNIMGTGSSHNISVDDMYALAEKNPQYLTDVSPTVTVKGSVKIGSETLDKTSVTGVGETYDAMKQYDIQEGRFIQYVDILNRNKVCAVGSYIADDWFNGNAVGKSLKINGNTFTIVGVMAEESESEEGGTDDTVYLPYTTAAILASTGTISSYTFEMTSEDNVSDTKAIIEDALYDVYRTDDAYSIISMSEMMDMMSSMINIVVTVLAAIAAISLAVGGIGIMNIMLVSVSERTREIGIRKSLGAKQRFIMRQFVIEAATTSALGGMAGIGFGYILSFIATGVIAKMLSTGIQVTPSLASVLEAFTVSVAIGIIFGYLPAKKAARLNPIDALHHE</sequence>
<feature type="transmembrane region" description="Helical" evidence="7">
    <location>
        <begin position="21"/>
        <end position="42"/>
    </location>
</feature>
<dbReference type="PANTHER" id="PTHR30572">
    <property type="entry name" value="MEMBRANE COMPONENT OF TRANSPORTER-RELATED"/>
    <property type="match status" value="1"/>
</dbReference>
<evidence type="ECO:0000256" key="1">
    <source>
        <dbReference type="ARBA" id="ARBA00004651"/>
    </source>
</evidence>
<dbReference type="KEGG" id="fwa:DCMF_25515"/>
<evidence type="ECO:0000256" key="7">
    <source>
        <dbReference type="SAM" id="Phobius"/>
    </source>
</evidence>
<dbReference type="InterPro" id="IPR025857">
    <property type="entry name" value="MacB_PCD"/>
</dbReference>
<keyword evidence="4 7" id="KW-1133">Transmembrane helix</keyword>
<evidence type="ECO:0000256" key="4">
    <source>
        <dbReference type="ARBA" id="ARBA00022989"/>
    </source>
</evidence>
<dbReference type="PANTHER" id="PTHR30572:SF4">
    <property type="entry name" value="ABC TRANSPORTER PERMEASE YTRF"/>
    <property type="match status" value="1"/>
</dbReference>
<dbReference type="Proteomes" id="UP000323521">
    <property type="component" value="Chromosome"/>
</dbReference>
<dbReference type="EMBL" id="CP017634">
    <property type="protein sequence ID" value="ATW27665.1"/>
    <property type="molecule type" value="Genomic_DNA"/>
</dbReference>
<feature type="transmembrane region" description="Helical" evidence="7">
    <location>
        <begin position="311"/>
        <end position="339"/>
    </location>
</feature>
<feature type="transmembrane region" description="Helical" evidence="7">
    <location>
        <begin position="359"/>
        <end position="380"/>
    </location>
</feature>
<dbReference type="OrthoDB" id="9770036at2"/>
<evidence type="ECO:0000256" key="3">
    <source>
        <dbReference type="ARBA" id="ARBA00022692"/>
    </source>
</evidence>
<evidence type="ECO:0000313" key="11">
    <source>
        <dbReference type="Proteomes" id="UP000323521"/>
    </source>
</evidence>
<dbReference type="InterPro" id="IPR003838">
    <property type="entry name" value="ABC3_permease_C"/>
</dbReference>
<evidence type="ECO:0000259" key="9">
    <source>
        <dbReference type="Pfam" id="PF12704"/>
    </source>
</evidence>
<reference evidence="10 11" key="1">
    <citation type="submission" date="2016-10" db="EMBL/GenBank/DDBJ databases">
        <title>Complete Genome Sequence of Peptococcaceae strain DCMF.</title>
        <authorList>
            <person name="Edwards R.J."/>
            <person name="Holland S.I."/>
            <person name="Deshpande N.P."/>
            <person name="Wong Y.K."/>
            <person name="Ertan H."/>
            <person name="Manefield M."/>
            <person name="Russell T.L."/>
            <person name="Lee M.J."/>
        </authorList>
    </citation>
    <scope>NUCLEOTIDE SEQUENCE [LARGE SCALE GENOMIC DNA]</scope>
    <source>
        <strain evidence="10 11">DCMF</strain>
    </source>
</reference>
<keyword evidence="2" id="KW-1003">Cell membrane</keyword>
<dbReference type="AlphaFoldDB" id="A0A3G1KZK3"/>
<protein>
    <submittedName>
        <fullName evidence="10">ABC transporter permease</fullName>
    </submittedName>
</protein>
<comment type="subcellular location">
    <subcellularLocation>
        <location evidence="1">Cell membrane</location>
        <topology evidence="1">Multi-pass membrane protein</topology>
    </subcellularLocation>
</comment>
<keyword evidence="5 7" id="KW-0472">Membrane</keyword>
<evidence type="ECO:0000256" key="6">
    <source>
        <dbReference type="ARBA" id="ARBA00038076"/>
    </source>
</evidence>
<evidence type="ECO:0000256" key="5">
    <source>
        <dbReference type="ARBA" id="ARBA00023136"/>
    </source>
</evidence>
<accession>A0A3G1KZK3</accession>
<evidence type="ECO:0000259" key="8">
    <source>
        <dbReference type="Pfam" id="PF02687"/>
    </source>
</evidence>
<dbReference type="InterPro" id="IPR050250">
    <property type="entry name" value="Macrolide_Exporter_MacB"/>
</dbReference>
<gene>
    <name evidence="10" type="ORF">DCMF_25515</name>
</gene>
<evidence type="ECO:0000313" key="10">
    <source>
        <dbReference type="EMBL" id="ATW27665.1"/>
    </source>
</evidence>
<keyword evidence="11" id="KW-1185">Reference proteome</keyword>
<dbReference type="GO" id="GO:0005886">
    <property type="term" value="C:plasma membrane"/>
    <property type="evidence" value="ECO:0007669"/>
    <property type="project" value="UniProtKB-SubCell"/>
</dbReference>